<keyword evidence="3" id="KW-1185">Reference proteome</keyword>
<organism evidence="2 3">
    <name type="scientific">Alteriqipengyuania abyssalis</name>
    <dbReference type="NCBI Taxonomy" id="2860200"/>
    <lineage>
        <taxon>Bacteria</taxon>
        <taxon>Pseudomonadati</taxon>
        <taxon>Pseudomonadota</taxon>
        <taxon>Alphaproteobacteria</taxon>
        <taxon>Sphingomonadales</taxon>
        <taxon>Erythrobacteraceae</taxon>
        <taxon>Alteriqipengyuania</taxon>
    </lineage>
</organism>
<keyword evidence="1" id="KW-0472">Membrane</keyword>
<name>A0ABS7PGD5_9SPHN</name>
<keyword evidence="1" id="KW-1133">Transmembrane helix</keyword>
<dbReference type="PANTHER" id="PTHR28008:SF1">
    <property type="entry name" value="DOMAIN PROTEIN, PUTATIVE (AFU_ORTHOLOGUE AFUA_3G10980)-RELATED"/>
    <property type="match status" value="1"/>
</dbReference>
<proteinExistence type="predicted"/>
<dbReference type="EMBL" id="JAHWXP010000002">
    <property type="protein sequence ID" value="MBY8337255.1"/>
    <property type="molecule type" value="Genomic_DNA"/>
</dbReference>
<feature type="transmembrane region" description="Helical" evidence="1">
    <location>
        <begin position="12"/>
        <end position="29"/>
    </location>
</feature>
<dbReference type="Proteomes" id="UP000759298">
    <property type="component" value="Unassembled WGS sequence"/>
</dbReference>
<feature type="transmembrane region" description="Helical" evidence="1">
    <location>
        <begin position="41"/>
        <end position="58"/>
    </location>
</feature>
<feature type="transmembrane region" description="Helical" evidence="1">
    <location>
        <begin position="95"/>
        <end position="116"/>
    </location>
</feature>
<protein>
    <submittedName>
        <fullName evidence="2">VanZ family protein</fullName>
    </submittedName>
</protein>
<sequence>MIVSPRLARFARIALVVAAIGAFTLAILPTAPGPENMNDKVNHAFAFFVLSGLAYAGWPRAGAVRIFVLLTAFGGLIEIVQGLDLIGRDADIYDLFADMVGIVIGLFTARLVLRFAPELTEELREKLSD</sequence>
<comment type="caution">
    <text evidence="2">The sequence shown here is derived from an EMBL/GenBank/DDBJ whole genome shotgun (WGS) entry which is preliminary data.</text>
</comment>
<accession>A0ABS7PGD5</accession>
<gene>
    <name evidence="2" type="ORF">KYN89_09350</name>
</gene>
<feature type="transmembrane region" description="Helical" evidence="1">
    <location>
        <begin position="65"/>
        <end position="83"/>
    </location>
</feature>
<evidence type="ECO:0000313" key="3">
    <source>
        <dbReference type="Proteomes" id="UP000759298"/>
    </source>
</evidence>
<dbReference type="NCBIfam" id="NF037970">
    <property type="entry name" value="vanZ_1"/>
    <property type="match status" value="1"/>
</dbReference>
<evidence type="ECO:0000256" key="1">
    <source>
        <dbReference type="SAM" id="Phobius"/>
    </source>
</evidence>
<reference evidence="2 3" key="1">
    <citation type="submission" date="2021-07" db="EMBL/GenBank/DDBJ databases">
        <title>Alteriqipengyuania abyssalis NZ-12B nov, sp.nov isolated from deep sea sponge in pacific ocean.</title>
        <authorList>
            <person name="Tareen S."/>
            <person name="Wink J."/>
        </authorList>
    </citation>
    <scope>NUCLEOTIDE SEQUENCE [LARGE SCALE GENOMIC DNA]</scope>
    <source>
        <strain evidence="2 3">NZ-12B</strain>
    </source>
</reference>
<dbReference type="RefSeq" id="WP_222824788.1">
    <property type="nucleotide sequence ID" value="NZ_JAHWXP010000002.1"/>
</dbReference>
<dbReference type="PANTHER" id="PTHR28008">
    <property type="entry name" value="DOMAIN PROTEIN, PUTATIVE (AFU_ORTHOLOGUE AFUA_3G10980)-RELATED"/>
    <property type="match status" value="1"/>
</dbReference>
<evidence type="ECO:0000313" key="2">
    <source>
        <dbReference type="EMBL" id="MBY8337255.1"/>
    </source>
</evidence>
<keyword evidence="1" id="KW-0812">Transmembrane</keyword>